<keyword evidence="1" id="KW-0378">Hydrolase</keyword>
<dbReference type="EC" id="3.2.2.20" evidence="1"/>
<gene>
    <name evidence="1" type="primary">tag</name>
    <name evidence="1" type="ORF">HMPREF0501_00595</name>
</gene>
<evidence type="ECO:0000313" key="2">
    <source>
        <dbReference type="Proteomes" id="UP000003987"/>
    </source>
</evidence>
<name>C7XTL7_9LACO</name>
<dbReference type="EMBL" id="GG698802">
    <property type="protein sequence ID" value="EEU31190.1"/>
    <property type="molecule type" value="Genomic_DNA"/>
</dbReference>
<dbReference type="RefSeq" id="WP_006916391.1">
    <property type="nucleotide sequence ID" value="NZ_GG698802.1"/>
</dbReference>
<accession>C7XTL7</accession>
<dbReference type="eggNOG" id="COG2818">
    <property type="taxonomic scope" value="Bacteria"/>
</dbReference>
<dbReference type="InterPro" id="IPR011257">
    <property type="entry name" value="DNA_glycosylase"/>
</dbReference>
<keyword evidence="1" id="KW-0326">Glycosidase</keyword>
<dbReference type="Pfam" id="PF03352">
    <property type="entry name" value="Adenine_glyco"/>
    <property type="match status" value="1"/>
</dbReference>
<dbReference type="AlphaFoldDB" id="C7XTL7"/>
<keyword evidence="2" id="KW-1185">Reference proteome</keyword>
<evidence type="ECO:0000313" key="1">
    <source>
        <dbReference type="EMBL" id="EEU31190.1"/>
    </source>
</evidence>
<dbReference type="GO" id="GO:0008725">
    <property type="term" value="F:DNA-3-methyladenine glycosylase activity"/>
    <property type="evidence" value="ECO:0007669"/>
    <property type="project" value="UniProtKB-EC"/>
</dbReference>
<dbReference type="STRING" id="575594.HMPREF0501_00595"/>
<dbReference type="GO" id="GO:0006284">
    <property type="term" value="P:base-excision repair"/>
    <property type="evidence" value="ECO:0007669"/>
    <property type="project" value="InterPro"/>
</dbReference>
<dbReference type="OrthoDB" id="9807664at2"/>
<dbReference type="InterPro" id="IPR005019">
    <property type="entry name" value="Adenine_glyco"/>
</dbReference>
<dbReference type="Proteomes" id="UP000003987">
    <property type="component" value="Unassembled WGS sequence"/>
</dbReference>
<organism evidence="1 2">
    <name type="scientific">Limosilactobacillus coleohominis 101-4-CHN</name>
    <dbReference type="NCBI Taxonomy" id="575594"/>
    <lineage>
        <taxon>Bacteria</taxon>
        <taxon>Bacillati</taxon>
        <taxon>Bacillota</taxon>
        <taxon>Bacilli</taxon>
        <taxon>Lactobacillales</taxon>
        <taxon>Lactobacillaceae</taxon>
        <taxon>Limosilactobacillus</taxon>
    </lineage>
</organism>
<reference evidence="1 2" key="1">
    <citation type="submission" date="2009-06" db="EMBL/GenBank/DDBJ databases">
        <title>The Genome Sequence of Lactobacillus coleohominis strain 101-4-CHN.</title>
        <authorList>
            <consortium name="The Broad Institute Genome Sequencing Platform"/>
            <person name="Ward D."/>
            <person name="Young S.K."/>
            <person name="Zeng Q."/>
            <person name="Koehrsen M."/>
            <person name="Alvarado L."/>
            <person name="Berlin A."/>
            <person name="Borenstein D."/>
            <person name="Chen Z."/>
            <person name="Engels R."/>
            <person name="Freedman E."/>
            <person name="Gellesch M."/>
            <person name="Goldberg J."/>
            <person name="Griggs A."/>
            <person name="Gujja S."/>
            <person name="Heiman D."/>
            <person name="Hepburn T."/>
            <person name="Howarth C."/>
            <person name="Jen D."/>
            <person name="Larson L."/>
            <person name="Lewis B."/>
            <person name="Mehta T."/>
            <person name="Park D."/>
            <person name="Pearson M."/>
            <person name="Roberts A."/>
            <person name="Saif S."/>
            <person name="Shea T."/>
            <person name="Shenoy N."/>
            <person name="Sisk P."/>
            <person name="Stolte C."/>
            <person name="Sykes S."/>
            <person name="Walk T."/>
            <person name="White J."/>
            <person name="Yandava C."/>
            <person name="Liu Y."/>
            <person name="Xu Q."/>
            <person name="Lander E."/>
            <person name="Nusbaum C."/>
            <person name="Galagan J."/>
            <person name="Birren B."/>
        </authorList>
    </citation>
    <scope>NUCLEOTIDE SEQUENCE [LARGE SCALE GENOMIC DNA]</scope>
    <source>
        <strain evidence="1 2">101-4-CHN</strain>
    </source>
</reference>
<dbReference type="PANTHER" id="PTHR30037">
    <property type="entry name" value="DNA-3-METHYLADENINE GLYCOSYLASE 1"/>
    <property type="match status" value="1"/>
</dbReference>
<dbReference type="PANTHER" id="PTHR30037:SF4">
    <property type="entry name" value="DNA-3-METHYLADENINE GLYCOSYLASE I"/>
    <property type="match status" value="1"/>
</dbReference>
<sequence length="177" mass="20435">MTSQYPKWANSAVMRDYYDHHWGIPVHDERELFKMLTLETFQAGLSWTTIWQRRAAFSAAFAEFDVDKIARFDRHQVEQLMANSQIIRNRRKIMATINNAQRLQQIHQDGKTLDHFLWSFVNGQPLRMHADGDQLLPSATSLSTEISRQLKHAGFQFVGPTTVFSLMCAVGIVNARL</sequence>
<proteinExistence type="predicted"/>
<dbReference type="InterPro" id="IPR052891">
    <property type="entry name" value="DNA-3mA_glycosylase"/>
</dbReference>
<dbReference type="HOGENOM" id="CLU_083758_1_0_9"/>
<protein>
    <submittedName>
        <fullName evidence="1">DNA-3-methyladenine glycosylase 1</fullName>
        <ecNumber evidence="1">3.2.2.20</ecNumber>
    </submittedName>
</protein>
<dbReference type="SUPFAM" id="SSF48150">
    <property type="entry name" value="DNA-glycosylase"/>
    <property type="match status" value="1"/>
</dbReference>
<dbReference type="Gene3D" id="1.10.340.30">
    <property type="entry name" value="Hypothetical protein, domain 2"/>
    <property type="match status" value="1"/>
</dbReference>